<dbReference type="EMBL" id="UGSG01000001">
    <property type="protein sequence ID" value="SUA75906.1"/>
    <property type="molecule type" value="Genomic_DNA"/>
</dbReference>
<keyword evidence="4" id="KW-1003">Cell membrane</keyword>
<evidence type="ECO:0000256" key="3">
    <source>
        <dbReference type="ARBA" id="ARBA00022448"/>
    </source>
</evidence>
<dbReference type="InterPro" id="IPR011577">
    <property type="entry name" value="Cyt_b561_bac/Ni-Hgenase"/>
</dbReference>
<dbReference type="KEGG" id="prb:X636_01605"/>
<dbReference type="PANTHER" id="PTHR30529">
    <property type="entry name" value="CYTOCHROME B561"/>
    <property type="match status" value="1"/>
</dbReference>
<protein>
    <submittedName>
        <fullName evidence="15 16">Cytochrome B561</fullName>
    </submittedName>
</protein>
<reference evidence="16 18" key="2">
    <citation type="submission" date="2019-08" db="EMBL/GenBank/DDBJ databases">
        <authorList>
            <person name="Peeters C."/>
        </authorList>
    </citation>
    <scope>NUCLEOTIDE SEQUENCE [LARGE SCALE GENOMIC DNA]</scope>
    <source>
        <strain evidence="16 18">LMG 31119</strain>
    </source>
</reference>
<dbReference type="GO" id="GO:0046872">
    <property type="term" value="F:metal ion binding"/>
    <property type="evidence" value="ECO:0007669"/>
    <property type="project" value="UniProtKB-KW"/>
</dbReference>
<dbReference type="GO" id="GO:0020037">
    <property type="term" value="F:heme binding"/>
    <property type="evidence" value="ECO:0007669"/>
    <property type="project" value="TreeGrafter"/>
</dbReference>
<evidence type="ECO:0000256" key="2">
    <source>
        <dbReference type="ARBA" id="ARBA00004651"/>
    </source>
</evidence>
<comment type="similarity">
    <text evidence="12">Belongs to the cytochrome b561 family.</text>
</comment>
<dbReference type="GeneID" id="57199574"/>
<feature type="transmembrane region" description="Helical" evidence="13">
    <location>
        <begin position="14"/>
        <end position="33"/>
    </location>
</feature>
<evidence type="ECO:0000256" key="10">
    <source>
        <dbReference type="ARBA" id="ARBA00023004"/>
    </source>
</evidence>
<dbReference type="KEGG" id="ppno:DA70_00725"/>
<dbReference type="InterPro" id="IPR016174">
    <property type="entry name" value="Di-haem_cyt_TM"/>
</dbReference>
<evidence type="ECO:0000313" key="17">
    <source>
        <dbReference type="Proteomes" id="UP000254573"/>
    </source>
</evidence>
<sequence>MNQAVTRYDTASRYLHWLTAALLAAQFVVAWTMPDITRQTPAIGLVAWHLSLGVTILGLVAIRLMWTRVRRAPAQGVKSRLQALAAVAHKGIYALLVLVPVLGWINASSRGYGVSLLGVVPLPALVARGSSFGHSMGDVHSLLAYGLLGAIALHICGALYHHWVLRDGTLHKMLPVQKQPKPGAYQ</sequence>
<keyword evidence="9 13" id="KW-1133">Transmembrane helix</keyword>
<dbReference type="KEGG" id="ppnm:LV28_05585"/>
<feature type="transmembrane region" description="Helical" evidence="13">
    <location>
        <begin position="142"/>
        <end position="163"/>
    </location>
</feature>
<keyword evidence="3" id="KW-0813">Transport</keyword>
<dbReference type="OrthoDB" id="8723024at2"/>
<evidence type="ECO:0000256" key="9">
    <source>
        <dbReference type="ARBA" id="ARBA00022989"/>
    </source>
</evidence>
<evidence type="ECO:0000256" key="1">
    <source>
        <dbReference type="ARBA" id="ARBA00001970"/>
    </source>
</evidence>
<evidence type="ECO:0000313" key="16">
    <source>
        <dbReference type="EMBL" id="VVE70172.1"/>
    </source>
</evidence>
<evidence type="ECO:0000313" key="15">
    <source>
        <dbReference type="EMBL" id="SUA75906.1"/>
    </source>
</evidence>
<dbReference type="SUPFAM" id="SSF81342">
    <property type="entry name" value="Transmembrane di-heme cytochromes"/>
    <property type="match status" value="1"/>
</dbReference>
<keyword evidence="10" id="KW-0408">Iron</keyword>
<organism evidence="15 17">
    <name type="scientific">Pandoraea pnomenusa</name>
    <dbReference type="NCBI Taxonomy" id="93220"/>
    <lineage>
        <taxon>Bacteria</taxon>
        <taxon>Pseudomonadati</taxon>
        <taxon>Pseudomonadota</taxon>
        <taxon>Betaproteobacteria</taxon>
        <taxon>Burkholderiales</taxon>
        <taxon>Burkholderiaceae</taxon>
        <taxon>Pandoraea</taxon>
    </lineage>
</organism>
<dbReference type="Proteomes" id="UP000361468">
    <property type="component" value="Unassembled WGS sequence"/>
</dbReference>
<evidence type="ECO:0000256" key="8">
    <source>
        <dbReference type="ARBA" id="ARBA00022982"/>
    </source>
</evidence>
<keyword evidence="11 13" id="KW-0472">Membrane</keyword>
<evidence type="ECO:0000256" key="4">
    <source>
        <dbReference type="ARBA" id="ARBA00022475"/>
    </source>
</evidence>
<dbReference type="RefSeq" id="WP_023595282.1">
    <property type="nucleotide sequence ID" value="NC_023018.2"/>
</dbReference>
<reference evidence="15 17" key="1">
    <citation type="submission" date="2018-06" db="EMBL/GenBank/DDBJ databases">
        <authorList>
            <consortium name="Pathogen Informatics"/>
            <person name="Doyle S."/>
        </authorList>
    </citation>
    <scope>NUCLEOTIDE SEQUENCE [LARGE SCALE GENOMIC DNA]</scope>
    <source>
        <strain evidence="15 17">NCTC13160</strain>
    </source>
</reference>
<proteinExistence type="inferred from homology"/>
<keyword evidence="18" id="KW-1185">Reference proteome</keyword>
<keyword evidence="6 13" id="KW-0812">Transmembrane</keyword>
<dbReference type="Pfam" id="PF01292">
    <property type="entry name" value="Ni_hydr_CYTB"/>
    <property type="match status" value="1"/>
</dbReference>
<evidence type="ECO:0000256" key="13">
    <source>
        <dbReference type="SAM" id="Phobius"/>
    </source>
</evidence>
<dbReference type="InterPro" id="IPR052168">
    <property type="entry name" value="Cytochrome_b561_oxidase"/>
</dbReference>
<feature type="transmembrane region" description="Helical" evidence="13">
    <location>
        <begin position="87"/>
        <end position="105"/>
    </location>
</feature>
<keyword evidence="7" id="KW-0479">Metal-binding</keyword>
<feature type="transmembrane region" description="Helical" evidence="13">
    <location>
        <begin position="45"/>
        <end position="66"/>
    </location>
</feature>
<dbReference type="GO" id="GO:0022904">
    <property type="term" value="P:respiratory electron transport chain"/>
    <property type="evidence" value="ECO:0007669"/>
    <property type="project" value="InterPro"/>
</dbReference>
<dbReference type="EMBL" id="CABPSO010000012">
    <property type="protein sequence ID" value="VVE70172.1"/>
    <property type="molecule type" value="Genomic_DNA"/>
</dbReference>
<dbReference type="PANTHER" id="PTHR30529:SF1">
    <property type="entry name" value="CYTOCHROME B561 HOMOLOG 2"/>
    <property type="match status" value="1"/>
</dbReference>
<comment type="subcellular location">
    <subcellularLocation>
        <location evidence="2">Cell membrane</location>
        <topology evidence="2">Multi-pass membrane protein</topology>
    </subcellularLocation>
</comment>
<gene>
    <name evidence="15" type="primary">yceJ_1</name>
    <name evidence="15" type="ORF">NCTC13160_01104</name>
    <name evidence="16" type="ORF">PPN31119_03527</name>
</gene>
<dbReference type="Proteomes" id="UP000254573">
    <property type="component" value="Unassembled WGS sequence"/>
</dbReference>
<keyword evidence="5" id="KW-0349">Heme</keyword>
<evidence type="ECO:0000259" key="14">
    <source>
        <dbReference type="Pfam" id="PF01292"/>
    </source>
</evidence>
<accession>A0A378YFD1</accession>
<name>A0A378YFD1_9BURK</name>
<comment type="cofactor">
    <cofactor evidence="1">
        <name>heme b</name>
        <dbReference type="ChEBI" id="CHEBI:60344"/>
    </cofactor>
</comment>
<dbReference type="AlphaFoldDB" id="A0A378YFD1"/>
<dbReference type="STRING" id="93220.A6P55_02730"/>
<evidence type="ECO:0000256" key="12">
    <source>
        <dbReference type="ARBA" id="ARBA00037975"/>
    </source>
</evidence>
<feature type="domain" description="Cytochrome b561 bacterial/Ni-hydrogenase" evidence="14">
    <location>
        <begin position="7"/>
        <end position="175"/>
    </location>
</feature>
<evidence type="ECO:0000256" key="5">
    <source>
        <dbReference type="ARBA" id="ARBA00022617"/>
    </source>
</evidence>
<evidence type="ECO:0000256" key="6">
    <source>
        <dbReference type="ARBA" id="ARBA00022692"/>
    </source>
</evidence>
<evidence type="ECO:0000256" key="7">
    <source>
        <dbReference type="ARBA" id="ARBA00022723"/>
    </source>
</evidence>
<dbReference type="GO" id="GO:0005886">
    <property type="term" value="C:plasma membrane"/>
    <property type="evidence" value="ECO:0007669"/>
    <property type="project" value="UniProtKB-SubCell"/>
</dbReference>
<evidence type="ECO:0000313" key="18">
    <source>
        <dbReference type="Proteomes" id="UP000361468"/>
    </source>
</evidence>
<evidence type="ECO:0000256" key="11">
    <source>
        <dbReference type="ARBA" id="ARBA00023136"/>
    </source>
</evidence>
<dbReference type="GO" id="GO:0009055">
    <property type="term" value="F:electron transfer activity"/>
    <property type="evidence" value="ECO:0007669"/>
    <property type="project" value="InterPro"/>
</dbReference>
<keyword evidence="8" id="KW-0249">Electron transport</keyword>